<dbReference type="GO" id="GO:0005634">
    <property type="term" value="C:nucleus"/>
    <property type="evidence" value="ECO:0007669"/>
    <property type="project" value="TreeGrafter"/>
</dbReference>
<gene>
    <name evidence="3" type="ORF">HKI87_04g33310</name>
</gene>
<dbReference type="Proteomes" id="UP001472866">
    <property type="component" value="Chromosome 04"/>
</dbReference>
<evidence type="ECO:0000256" key="1">
    <source>
        <dbReference type="ARBA" id="ARBA00006801"/>
    </source>
</evidence>
<organism evidence="3 4">
    <name type="scientific">Chloropicon roscoffensis</name>
    <dbReference type="NCBI Taxonomy" id="1461544"/>
    <lineage>
        <taxon>Eukaryota</taxon>
        <taxon>Viridiplantae</taxon>
        <taxon>Chlorophyta</taxon>
        <taxon>Chloropicophyceae</taxon>
        <taxon>Chloropicales</taxon>
        <taxon>Chloropicaceae</taxon>
        <taxon>Chloropicon</taxon>
    </lineage>
</organism>
<dbReference type="GO" id="GO:0033749">
    <property type="term" value="F:histone H4R3 demethylase activity"/>
    <property type="evidence" value="ECO:0007669"/>
    <property type="project" value="TreeGrafter"/>
</dbReference>
<evidence type="ECO:0000313" key="4">
    <source>
        <dbReference type="Proteomes" id="UP001472866"/>
    </source>
</evidence>
<protein>
    <submittedName>
        <fullName evidence="3">JmjC domain-containing protein</fullName>
    </submittedName>
</protein>
<dbReference type="GO" id="GO:0005737">
    <property type="term" value="C:cytoplasm"/>
    <property type="evidence" value="ECO:0007669"/>
    <property type="project" value="TreeGrafter"/>
</dbReference>
<dbReference type="InterPro" id="IPR041667">
    <property type="entry name" value="Cupin_8"/>
</dbReference>
<reference evidence="3 4" key="1">
    <citation type="submission" date="2024-03" db="EMBL/GenBank/DDBJ databases">
        <title>Complete genome sequence of the green alga Chloropicon roscoffensis RCC1871.</title>
        <authorList>
            <person name="Lemieux C."/>
            <person name="Pombert J.-F."/>
            <person name="Otis C."/>
            <person name="Turmel M."/>
        </authorList>
    </citation>
    <scope>NUCLEOTIDE SEQUENCE [LARGE SCALE GENOMIC DNA]</scope>
    <source>
        <strain evidence="3 4">RCC1871</strain>
    </source>
</reference>
<dbReference type="InterPro" id="IPR050910">
    <property type="entry name" value="JMJD6_ArgDemeth/LysHydrox"/>
</dbReference>
<dbReference type="PANTHER" id="PTHR12480">
    <property type="entry name" value="ARGININE DEMETHYLASE AND LYSYL-HYDROXYLASE JMJD"/>
    <property type="match status" value="1"/>
</dbReference>
<name>A0AAX4P6V5_9CHLO</name>
<dbReference type="InterPro" id="IPR003347">
    <property type="entry name" value="JmjC_dom"/>
</dbReference>
<dbReference type="SUPFAM" id="SSF51197">
    <property type="entry name" value="Clavaminate synthase-like"/>
    <property type="match status" value="1"/>
</dbReference>
<feature type="domain" description="JmjC" evidence="2">
    <location>
        <begin position="141"/>
        <end position="334"/>
    </location>
</feature>
<sequence length="433" mass="49676">MKKKHRGQALLRRDAAKLFAAVCVTFVLARALFDQRPRRDKNGLRIKEIQRIQAGTLSAKEFFAKFGDDVPVIVEGEVKHHPAFNMSFDTLKEACGKSMVETKVFDRNSKLWGGLVDKKYMLLSEYVDNHVLNQGNQTSGEPPRYLTAGLGLPQICPRLELYAPVPKYVSLSVFPIDGAQYKQTKKRNQLIMPVMFIGNKGTKTEMHVDMMLGPFWMSVYSGSKTFRVVTYWDARRRWDLFNKRGKGNHLIDHTRWERGGEIMEIWNPNLDIFPEVGEVTIYEGKVNAGDWIYLPSAAFHGVRNDDLSWGITINALYPATMNKQVDVCADSGYRLSCDGYYGYSDCPMKSFLTTSSWLKKWALKQCYRQSALVQGLKREFDESRARDMFLHEISGFENYQSWCQGQCELYRTHARAFGMGAHLLENVCRQCQS</sequence>
<evidence type="ECO:0000313" key="3">
    <source>
        <dbReference type="EMBL" id="WZN61796.1"/>
    </source>
</evidence>
<dbReference type="Pfam" id="PF13621">
    <property type="entry name" value="Cupin_8"/>
    <property type="match status" value="1"/>
</dbReference>
<dbReference type="PROSITE" id="PS51184">
    <property type="entry name" value="JMJC"/>
    <property type="match status" value="1"/>
</dbReference>
<proteinExistence type="inferred from homology"/>
<evidence type="ECO:0000259" key="2">
    <source>
        <dbReference type="PROSITE" id="PS51184"/>
    </source>
</evidence>
<dbReference type="GO" id="GO:0106140">
    <property type="term" value="F:P-TEFb complex binding"/>
    <property type="evidence" value="ECO:0007669"/>
    <property type="project" value="TreeGrafter"/>
</dbReference>
<keyword evidence="4" id="KW-1185">Reference proteome</keyword>
<dbReference type="Gene3D" id="2.60.120.650">
    <property type="entry name" value="Cupin"/>
    <property type="match status" value="1"/>
</dbReference>
<comment type="similarity">
    <text evidence="1">Belongs to the JARID1 histone demethylase family.</text>
</comment>
<dbReference type="PANTHER" id="PTHR12480:SF22">
    <property type="entry name" value="JMJC DOMAIN-CONTAINING PROTEIN"/>
    <property type="match status" value="1"/>
</dbReference>
<dbReference type="AlphaFoldDB" id="A0AAX4P6V5"/>
<dbReference type="EMBL" id="CP151504">
    <property type="protein sequence ID" value="WZN61796.1"/>
    <property type="molecule type" value="Genomic_DNA"/>
</dbReference>
<accession>A0AAX4P6V5</accession>